<dbReference type="EMBL" id="CM001743">
    <property type="protein sequence ID" value="KJB23930.1"/>
    <property type="molecule type" value="Genomic_DNA"/>
</dbReference>
<feature type="region of interest" description="Disordered" evidence="4">
    <location>
        <begin position="1"/>
        <end position="29"/>
    </location>
</feature>
<accession>A0A0D2RXW4</accession>
<evidence type="ECO:0000313" key="5">
    <source>
        <dbReference type="EMBL" id="KJB23930.1"/>
    </source>
</evidence>
<evidence type="ECO:0008006" key="7">
    <source>
        <dbReference type="Google" id="ProtNLM"/>
    </source>
</evidence>
<dbReference type="AlphaFoldDB" id="A0A0D2RXW4"/>
<name>A0A0D2RXW4_GOSRA</name>
<dbReference type="Gramene" id="KJB23930">
    <property type="protein sequence ID" value="KJB23930"/>
    <property type="gene ID" value="B456_004G122000"/>
</dbReference>
<evidence type="ECO:0000256" key="1">
    <source>
        <dbReference type="ARBA" id="ARBA00008553"/>
    </source>
</evidence>
<dbReference type="STRING" id="29730.A0A0D2RXW4"/>
<dbReference type="InterPro" id="IPR002132">
    <property type="entry name" value="Ribosomal_uL5"/>
</dbReference>
<organism evidence="5 6">
    <name type="scientific">Gossypium raimondii</name>
    <name type="common">Peruvian cotton</name>
    <name type="synonym">Gossypium klotzschianum subsp. raimondii</name>
    <dbReference type="NCBI Taxonomy" id="29730"/>
    <lineage>
        <taxon>Eukaryota</taxon>
        <taxon>Viridiplantae</taxon>
        <taxon>Streptophyta</taxon>
        <taxon>Embryophyta</taxon>
        <taxon>Tracheophyta</taxon>
        <taxon>Spermatophyta</taxon>
        <taxon>Magnoliopsida</taxon>
        <taxon>eudicotyledons</taxon>
        <taxon>Gunneridae</taxon>
        <taxon>Pentapetalae</taxon>
        <taxon>rosids</taxon>
        <taxon>malvids</taxon>
        <taxon>Malvales</taxon>
        <taxon>Malvaceae</taxon>
        <taxon>Malvoideae</taxon>
        <taxon>Gossypium</taxon>
    </lineage>
</organism>
<evidence type="ECO:0000256" key="4">
    <source>
        <dbReference type="SAM" id="MobiDB-lite"/>
    </source>
</evidence>
<evidence type="ECO:0000256" key="3">
    <source>
        <dbReference type="ARBA" id="ARBA00023274"/>
    </source>
</evidence>
<dbReference type="Proteomes" id="UP000032304">
    <property type="component" value="Chromosome 4"/>
</dbReference>
<dbReference type="GO" id="GO:0005840">
    <property type="term" value="C:ribosome"/>
    <property type="evidence" value="ECO:0007669"/>
    <property type="project" value="UniProtKB-KW"/>
</dbReference>
<evidence type="ECO:0000256" key="2">
    <source>
        <dbReference type="ARBA" id="ARBA00022980"/>
    </source>
</evidence>
<dbReference type="Gene3D" id="3.30.1440.10">
    <property type="match status" value="1"/>
</dbReference>
<proteinExistence type="inferred from homology"/>
<dbReference type="GO" id="GO:0003735">
    <property type="term" value="F:structural constituent of ribosome"/>
    <property type="evidence" value="ECO:0007669"/>
    <property type="project" value="InterPro"/>
</dbReference>
<sequence>MATETLDEKQSEEEELKDKENKEGSKEELFSYNIGRPPIPCRQLELESNRSQSIMQVVGLKVELCRLLEEKRSTILKLIIYIICSLPLLCHNAMQLLESGLKVKEYELLRRNFSDTGCFGFGIQEHIDLGIK</sequence>
<dbReference type="OMA" id="IYIMSIT"/>
<protein>
    <recommendedName>
        <fullName evidence="7">Ribosomal protein L5 C-terminal domain-containing protein</fullName>
    </recommendedName>
</protein>
<dbReference type="PANTHER" id="PTHR11994">
    <property type="entry name" value="60S RIBOSOMAL PROTEIN L11-RELATED"/>
    <property type="match status" value="1"/>
</dbReference>
<keyword evidence="6" id="KW-1185">Reference proteome</keyword>
<dbReference type="SUPFAM" id="SSF55282">
    <property type="entry name" value="RL5-like"/>
    <property type="match status" value="1"/>
</dbReference>
<feature type="compositionally biased region" description="Basic and acidic residues" evidence="4">
    <location>
        <begin position="16"/>
        <end position="29"/>
    </location>
</feature>
<dbReference type="GO" id="GO:0006412">
    <property type="term" value="P:translation"/>
    <property type="evidence" value="ECO:0007669"/>
    <property type="project" value="InterPro"/>
</dbReference>
<gene>
    <name evidence="5" type="ORF">B456_004G122000</name>
</gene>
<evidence type="ECO:0000313" key="6">
    <source>
        <dbReference type="Proteomes" id="UP000032304"/>
    </source>
</evidence>
<reference evidence="5 6" key="1">
    <citation type="journal article" date="2012" name="Nature">
        <title>Repeated polyploidization of Gossypium genomes and the evolution of spinnable cotton fibres.</title>
        <authorList>
            <person name="Paterson A.H."/>
            <person name="Wendel J.F."/>
            <person name="Gundlach H."/>
            <person name="Guo H."/>
            <person name="Jenkins J."/>
            <person name="Jin D."/>
            <person name="Llewellyn D."/>
            <person name="Showmaker K.C."/>
            <person name="Shu S."/>
            <person name="Udall J."/>
            <person name="Yoo M.J."/>
            <person name="Byers R."/>
            <person name="Chen W."/>
            <person name="Doron-Faigenboim A."/>
            <person name="Duke M.V."/>
            <person name="Gong L."/>
            <person name="Grimwood J."/>
            <person name="Grover C."/>
            <person name="Grupp K."/>
            <person name="Hu G."/>
            <person name="Lee T.H."/>
            <person name="Li J."/>
            <person name="Lin L."/>
            <person name="Liu T."/>
            <person name="Marler B.S."/>
            <person name="Page J.T."/>
            <person name="Roberts A.W."/>
            <person name="Romanel E."/>
            <person name="Sanders W.S."/>
            <person name="Szadkowski E."/>
            <person name="Tan X."/>
            <person name="Tang H."/>
            <person name="Xu C."/>
            <person name="Wang J."/>
            <person name="Wang Z."/>
            <person name="Zhang D."/>
            <person name="Zhang L."/>
            <person name="Ashrafi H."/>
            <person name="Bedon F."/>
            <person name="Bowers J.E."/>
            <person name="Brubaker C.L."/>
            <person name="Chee P.W."/>
            <person name="Das S."/>
            <person name="Gingle A.R."/>
            <person name="Haigler C.H."/>
            <person name="Harker D."/>
            <person name="Hoffmann L.V."/>
            <person name="Hovav R."/>
            <person name="Jones D.C."/>
            <person name="Lemke C."/>
            <person name="Mansoor S."/>
            <person name="ur Rahman M."/>
            <person name="Rainville L.N."/>
            <person name="Rambani A."/>
            <person name="Reddy U.K."/>
            <person name="Rong J.K."/>
            <person name="Saranga Y."/>
            <person name="Scheffler B.E."/>
            <person name="Scheffler J.A."/>
            <person name="Stelly D.M."/>
            <person name="Triplett B.A."/>
            <person name="Van Deynze A."/>
            <person name="Vaslin M.F."/>
            <person name="Waghmare V.N."/>
            <person name="Walford S.A."/>
            <person name="Wright R.J."/>
            <person name="Zaki E.A."/>
            <person name="Zhang T."/>
            <person name="Dennis E.S."/>
            <person name="Mayer K.F."/>
            <person name="Peterson D.G."/>
            <person name="Rokhsar D.S."/>
            <person name="Wang X."/>
            <person name="Schmutz J."/>
        </authorList>
    </citation>
    <scope>NUCLEOTIDE SEQUENCE [LARGE SCALE GENOMIC DNA]</scope>
</reference>
<keyword evidence="2" id="KW-0689">Ribosomal protein</keyword>
<dbReference type="eggNOG" id="KOG0397">
    <property type="taxonomic scope" value="Eukaryota"/>
</dbReference>
<dbReference type="InterPro" id="IPR022803">
    <property type="entry name" value="Ribosomal_uL5_dom_sf"/>
</dbReference>
<keyword evidence="3" id="KW-0687">Ribonucleoprotein</keyword>
<comment type="similarity">
    <text evidence="1">Belongs to the universal ribosomal protein uL5 family.</text>
</comment>
<dbReference type="GO" id="GO:1990904">
    <property type="term" value="C:ribonucleoprotein complex"/>
    <property type="evidence" value="ECO:0007669"/>
    <property type="project" value="UniProtKB-KW"/>
</dbReference>